<dbReference type="AlphaFoldDB" id="A0A367FTG0"/>
<evidence type="ECO:0000256" key="4">
    <source>
        <dbReference type="ARBA" id="ARBA00022741"/>
    </source>
</evidence>
<dbReference type="EMBL" id="QOIL01000001">
    <property type="protein sequence ID" value="RCG32977.1"/>
    <property type="molecule type" value="Genomic_DNA"/>
</dbReference>
<keyword evidence="6" id="KW-0051">Antiviral defense</keyword>
<keyword evidence="3 8" id="KW-0812">Transmembrane</keyword>
<dbReference type="GO" id="GO:0000166">
    <property type="term" value="F:nucleotide binding"/>
    <property type="evidence" value="ECO:0007669"/>
    <property type="project" value="UniProtKB-KW"/>
</dbReference>
<evidence type="ECO:0000256" key="1">
    <source>
        <dbReference type="ARBA" id="ARBA00004236"/>
    </source>
</evidence>
<name>A0A367FTG0_9ACTN</name>
<dbReference type="InterPro" id="IPR043760">
    <property type="entry name" value="PycTM_dom"/>
</dbReference>
<dbReference type="Proteomes" id="UP000253094">
    <property type="component" value="Unassembled WGS sequence"/>
</dbReference>
<evidence type="ECO:0000256" key="2">
    <source>
        <dbReference type="ARBA" id="ARBA00022475"/>
    </source>
</evidence>
<dbReference type="RefSeq" id="WP_114026641.1">
    <property type="nucleotide sequence ID" value="NZ_QOIL01000001.1"/>
</dbReference>
<evidence type="ECO:0000256" key="7">
    <source>
        <dbReference type="ARBA" id="ARBA00023136"/>
    </source>
</evidence>
<dbReference type="Pfam" id="PF18967">
    <property type="entry name" value="PycTM"/>
    <property type="match status" value="1"/>
</dbReference>
<feature type="domain" description="Pycsar effector protein" evidence="9">
    <location>
        <begin position="18"/>
        <end position="161"/>
    </location>
</feature>
<comment type="subcellular location">
    <subcellularLocation>
        <location evidence="1">Cell membrane</location>
    </subcellularLocation>
</comment>
<organism evidence="10 11">
    <name type="scientific">Sphaerisporangium album</name>
    <dbReference type="NCBI Taxonomy" id="509200"/>
    <lineage>
        <taxon>Bacteria</taxon>
        <taxon>Bacillati</taxon>
        <taxon>Actinomycetota</taxon>
        <taxon>Actinomycetes</taxon>
        <taxon>Streptosporangiales</taxon>
        <taxon>Streptosporangiaceae</taxon>
        <taxon>Sphaerisporangium</taxon>
    </lineage>
</organism>
<comment type="caution">
    <text evidence="10">The sequence shown here is derived from an EMBL/GenBank/DDBJ whole genome shotgun (WGS) entry which is preliminary data.</text>
</comment>
<evidence type="ECO:0000256" key="3">
    <source>
        <dbReference type="ARBA" id="ARBA00022692"/>
    </source>
</evidence>
<evidence type="ECO:0000256" key="5">
    <source>
        <dbReference type="ARBA" id="ARBA00022989"/>
    </source>
</evidence>
<reference evidence="10 11" key="1">
    <citation type="submission" date="2018-06" db="EMBL/GenBank/DDBJ databases">
        <title>Sphaerisporangium craniellae sp. nov., isolated from a marine sponge in the South China Sea.</title>
        <authorList>
            <person name="Li L."/>
        </authorList>
    </citation>
    <scope>NUCLEOTIDE SEQUENCE [LARGE SCALE GENOMIC DNA]</scope>
    <source>
        <strain evidence="10 11">CCTCC AA 208026</strain>
    </source>
</reference>
<evidence type="ECO:0000313" key="10">
    <source>
        <dbReference type="EMBL" id="RCG32977.1"/>
    </source>
</evidence>
<evidence type="ECO:0000256" key="6">
    <source>
        <dbReference type="ARBA" id="ARBA00023118"/>
    </source>
</evidence>
<protein>
    <recommendedName>
        <fullName evidence="9">Pycsar effector protein domain-containing protein</fullName>
    </recommendedName>
</protein>
<evidence type="ECO:0000256" key="8">
    <source>
        <dbReference type="SAM" id="Phobius"/>
    </source>
</evidence>
<keyword evidence="4" id="KW-0547">Nucleotide-binding</keyword>
<sequence length="167" mass="16908">MTTLPDLAAAAVVATLDVEAAAVRAELARCDGKAGTLLAFAGTAFSLLAALAVGTTAAAHLPLPVQAGLWATVVLLAASVAVLLGVILPALPRPRQGTGFTAHAGCDVGQFLAVLADDADAPRRRASDVIRLSTIAMAKYRRLRTAACLMYAALAVLIATLPIGALI</sequence>
<proteinExistence type="predicted"/>
<keyword evidence="7 8" id="KW-0472">Membrane</keyword>
<keyword evidence="11" id="KW-1185">Reference proteome</keyword>
<evidence type="ECO:0000259" key="9">
    <source>
        <dbReference type="Pfam" id="PF18967"/>
    </source>
</evidence>
<dbReference type="OrthoDB" id="3673675at2"/>
<gene>
    <name evidence="10" type="ORF">DQ384_00535</name>
</gene>
<feature type="transmembrane region" description="Helical" evidence="8">
    <location>
        <begin position="67"/>
        <end position="91"/>
    </location>
</feature>
<keyword evidence="2" id="KW-1003">Cell membrane</keyword>
<dbReference type="GO" id="GO:0051607">
    <property type="term" value="P:defense response to virus"/>
    <property type="evidence" value="ECO:0007669"/>
    <property type="project" value="UniProtKB-KW"/>
</dbReference>
<keyword evidence="5 8" id="KW-1133">Transmembrane helix</keyword>
<accession>A0A367FTG0</accession>
<dbReference type="GO" id="GO:0005886">
    <property type="term" value="C:plasma membrane"/>
    <property type="evidence" value="ECO:0007669"/>
    <property type="project" value="UniProtKB-SubCell"/>
</dbReference>
<evidence type="ECO:0000313" key="11">
    <source>
        <dbReference type="Proteomes" id="UP000253094"/>
    </source>
</evidence>
<feature type="transmembrane region" description="Helical" evidence="8">
    <location>
        <begin position="146"/>
        <end position="166"/>
    </location>
</feature>
<feature type="transmembrane region" description="Helical" evidence="8">
    <location>
        <begin position="37"/>
        <end position="61"/>
    </location>
</feature>